<dbReference type="Proteomes" id="UP000440578">
    <property type="component" value="Unassembled WGS sequence"/>
</dbReference>
<gene>
    <name evidence="3" type="ORF">FJT64_000766</name>
</gene>
<dbReference type="EMBL" id="VIIS01001709">
    <property type="protein sequence ID" value="KAF0293999.1"/>
    <property type="molecule type" value="Genomic_DNA"/>
</dbReference>
<keyword evidence="4" id="KW-1185">Reference proteome</keyword>
<keyword evidence="1" id="KW-0175">Coiled coil</keyword>
<dbReference type="InterPro" id="IPR004244">
    <property type="entry name" value="Transposase_22"/>
</dbReference>
<feature type="coiled-coil region" evidence="1">
    <location>
        <begin position="37"/>
        <end position="71"/>
    </location>
</feature>
<name>A0A6A4VLU4_AMPAM</name>
<feature type="region of interest" description="Disordered" evidence="2">
    <location>
        <begin position="226"/>
        <end position="274"/>
    </location>
</feature>
<evidence type="ECO:0000313" key="4">
    <source>
        <dbReference type="Proteomes" id="UP000440578"/>
    </source>
</evidence>
<organism evidence="3 4">
    <name type="scientific">Amphibalanus amphitrite</name>
    <name type="common">Striped barnacle</name>
    <name type="synonym">Balanus amphitrite</name>
    <dbReference type="NCBI Taxonomy" id="1232801"/>
    <lineage>
        <taxon>Eukaryota</taxon>
        <taxon>Metazoa</taxon>
        <taxon>Ecdysozoa</taxon>
        <taxon>Arthropoda</taxon>
        <taxon>Crustacea</taxon>
        <taxon>Multicrustacea</taxon>
        <taxon>Cirripedia</taxon>
        <taxon>Thoracica</taxon>
        <taxon>Thoracicalcarea</taxon>
        <taxon>Balanomorpha</taxon>
        <taxon>Balanoidea</taxon>
        <taxon>Balanidae</taxon>
        <taxon>Amphibalaninae</taxon>
        <taxon>Amphibalanus</taxon>
    </lineage>
</organism>
<reference evidence="3 4" key="1">
    <citation type="submission" date="2019-07" db="EMBL/GenBank/DDBJ databases">
        <title>Draft genome assembly of a fouling barnacle, Amphibalanus amphitrite (Darwin, 1854): The first reference genome for Thecostraca.</title>
        <authorList>
            <person name="Kim W."/>
        </authorList>
    </citation>
    <scope>NUCLEOTIDE SEQUENCE [LARGE SCALE GENOMIC DNA]</scope>
    <source>
        <strain evidence="3">SNU_AA5</strain>
        <tissue evidence="3">Soma without cirri and trophi</tissue>
    </source>
</reference>
<evidence type="ECO:0000256" key="1">
    <source>
        <dbReference type="SAM" id="Coils"/>
    </source>
</evidence>
<dbReference type="PANTHER" id="PTHR11505">
    <property type="entry name" value="L1 TRANSPOSABLE ELEMENT-RELATED"/>
    <property type="match status" value="1"/>
</dbReference>
<evidence type="ECO:0000313" key="3">
    <source>
        <dbReference type="EMBL" id="KAF0293999.1"/>
    </source>
</evidence>
<sequence>MPAKLKAEDLKQALIECFKDPGVTEVLRDEVLLPIVRQAVTEAVADKDREINELKEEIAKQRQEINDLEQYSRKNCLSITGLPEKQDETVSRTIVALAGAVGVELLPTDIDVAHRLGNKNRSGTRPVIVKFTRFEKRQELYAARKRIRSAELGRGSPITATEAENVFIADSLTKHNQSIMFAARQLKRKGKLFATWSDTGKLKVRVTSEAPTKIIKSLADLQKLVGDDPALEPAPETAEPGRASANRPDLSAAGEEGDGFRPVPGRGGSGRKQK</sequence>
<evidence type="ECO:0000256" key="2">
    <source>
        <dbReference type="SAM" id="MobiDB-lite"/>
    </source>
</evidence>
<feature type="compositionally biased region" description="Low complexity" evidence="2">
    <location>
        <begin position="231"/>
        <end position="240"/>
    </location>
</feature>
<dbReference type="OrthoDB" id="10066957at2759"/>
<comment type="caution">
    <text evidence="3">The sequence shown here is derived from an EMBL/GenBank/DDBJ whole genome shotgun (WGS) entry which is preliminary data.</text>
</comment>
<proteinExistence type="predicted"/>
<dbReference type="AlphaFoldDB" id="A0A6A4VLU4"/>
<dbReference type="Gene3D" id="3.30.70.1820">
    <property type="entry name" value="L1 transposable element, RRM domain"/>
    <property type="match status" value="1"/>
</dbReference>
<accession>A0A6A4VLU4</accession>
<protein>
    <submittedName>
        <fullName evidence="3">Uncharacterized protein</fullName>
    </submittedName>
</protein>